<keyword evidence="1 2" id="KW-0732">Signal</keyword>
<sequence>MRFFLSLFFLAALVAGASAQTLRAGDSIDISVWQDPKLDRKLIISPAGTISMPLAGHLRASGMSPRALEDVVRKRLQRHYSDALDVTVTFSGRQKLDDDEKPHVFVTGEVLKPGPFTLLNKTNLMQAISIAGGLGPFAAKRRIQVRRQVNGVETAFLFDYVAFESGAALDGNIDIKNGDVIIVPERGLFE</sequence>
<feature type="domain" description="Soluble ligand binding" evidence="4">
    <location>
        <begin position="104"/>
        <end position="152"/>
    </location>
</feature>
<dbReference type="Gene3D" id="3.30.1950.10">
    <property type="entry name" value="wza like domain"/>
    <property type="match status" value="1"/>
</dbReference>
<dbReference type="Gene3D" id="3.10.560.10">
    <property type="entry name" value="Outer membrane lipoprotein wza domain like"/>
    <property type="match status" value="1"/>
</dbReference>
<gene>
    <name evidence="5" type="ordered locus">RPE_1091</name>
</gene>
<dbReference type="AlphaFoldDB" id="Q07SP0"/>
<dbReference type="InterPro" id="IPR019554">
    <property type="entry name" value="Soluble_ligand-bd"/>
</dbReference>
<organism evidence="5">
    <name type="scientific">Rhodopseudomonas palustris (strain BisA53)</name>
    <dbReference type="NCBI Taxonomy" id="316055"/>
    <lineage>
        <taxon>Bacteria</taxon>
        <taxon>Pseudomonadati</taxon>
        <taxon>Pseudomonadota</taxon>
        <taxon>Alphaproteobacteria</taxon>
        <taxon>Hyphomicrobiales</taxon>
        <taxon>Nitrobacteraceae</taxon>
        <taxon>Rhodopseudomonas</taxon>
    </lineage>
</organism>
<evidence type="ECO:0000256" key="2">
    <source>
        <dbReference type="SAM" id="SignalP"/>
    </source>
</evidence>
<accession>Q07SP0</accession>
<protein>
    <submittedName>
        <fullName evidence="5">Polysaccharide export protein</fullName>
    </submittedName>
</protein>
<feature type="domain" description="Polysaccharide export protein N-terminal" evidence="3">
    <location>
        <begin position="18"/>
        <end position="90"/>
    </location>
</feature>
<dbReference type="Pfam" id="PF10531">
    <property type="entry name" value="SLBB"/>
    <property type="match status" value="1"/>
</dbReference>
<name>Q07SP0_RHOP5</name>
<feature type="signal peptide" evidence="2">
    <location>
        <begin position="1"/>
        <end position="19"/>
    </location>
</feature>
<feature type="chain" id="PRO_5004165852" evidence="2">
    <location>
        <begin position="20"/>
        <end position="190"/>
    </location>
</feature>
<evidence type="ECO:0000259" key="3">
    <source>
        <dbReference type="Pfam" id="PF02563"/>
    </source>
</evidence>
<dbReference type="OrthoDB" id="9798876at2"/>
<dbReference type="GO" id="GO:0015159">
    <property type="term" value="F:polysaccharide transmembrane transporter activity"/>
    <property type="evidence" value="ECO:0007669"/>
    <property type="project" value="InterPro"/>
</dbReference>
<reference evidence="5" key="1">
    <citation type="submission" date="2006-09" db="EMBL/GenBank/DDBJ databases">
        <title>Complete sequence of Rhodopseudomonas palustris BisA53.</title>
        <authorList>
            <consortium name="US DOE Joint Genome Institute"/>
            <person name="Copeland A."/>
            <person name="Lucas S."/>
            <person name="Lapidus A."/>
            <person name="Barry K."/>
            <person name="Detter J.C."/>
            <person name="Glavina del Rio T."/>
            <person name="Hammon N."/>
            <person name="Israni S."/>
            <person name="Dalin E."/>
            <person name="Tice H."/>
            <person name="Pitluck S."/>
            <person name="Chain P."/>
            <person name="Malfatti S."/>
            <person name="Shin M."/>
            <person name="Vergez L."/>
            <person name="Schmutz J."/>
            <person name="Larimer F."/>
            <person name="Land M."/>
            <person name="Hauser L."/>
            <person name="Pelletier D.A."/>
            <person name="Kyrpides N."/>
            <person name="Kim E."/>
            <person name="Harwood C.S."/>
            <person name="Oda Y."/>
            <person name="Richardson P."/>
        </authorList>
    </citation>
    <scope>NUCLEOTIDE SEQUENCE [LARGE SCALE GENOMIC DNA]</scope>
    <source>
        <strain evidence="5">BisA53</strain>
    </source>
</reference>
<dbReference type="PANTHER" id="PTHR33619:SF3">
    <property type="entry name" value="POLYSACCHARIDE EXPORT PROTEIN GFCE-RELATED"/>
    <property type="match status" value="1"/>
</dbReference>
<dbReference type="PANTHER" id="PTHR33619">
    <property type="entry name" value="POLYSACCHARIDE EXPORT PROTEIN GFCE-RELATED"/>
    <property type="match status" value="1"/>
</dbReference>
<dbReference type="Pfam" id="PF02563">
    <property type="entry name" value="Poly_export"/>
    <property type="match status" value="1"/>
</dbReference>
<evidence type="ECO:0000259" key="4">
    <source>
        <dbReference type="Pfam" id="PF10531"/>
    </source>
</evidence>
<dbReference type="KEGG" id="rpe:RPE_1091"/>
<evidence type="ECO:0000313" key="5">
    <source>
        <dbReference type="EMBL" id="ABJ05044.1"/>
    </source>
</evidence>
<dbReference type="InterPro" id="IPR049712">
    <property type="entry name" value="Poly_export"/>
</dbReference>
<dbReference type="eggNOG" id="COG1596">
    <property type="taxonomic scope" value="Bacteria"/>
</dbReference>
<dbReference type="STRING" id="316055.RPE_1091"/>
<evidence type="ECO:0000256" key="1">
    <source>
        <dbReference type="ARBA" id="ARBA00022729"/>
    </source>
</evidence>
<dbReference type="HOGENOM" id="CLU_038343_3_2_5"/>
<dbReference type="InterPro" id="IPR003715">
    <property type="entry name" value="Poly_export_N"/>
</dbReference>
<dbReference type="EMBL" id="CP000463">
    <property type="protein sequence ID" value="ABJ05044.1"/>
    <property type="molecule type" value="Genomic_DNA"/>
</dbReference>
<proteinExistence type="predicted"/>